<dbReference type="PANTHER" id="PTHR12198">
    <property type="entry name" value="HOMEOBOX PROTEIN PROSPERO/PROX-1/CEH-26"/>
    <property type="match status" value="1"/>
</dbReference>
<gene>
    <name evidence="10" type="ORF">SCUD_LOCUS10856</name>
</gene>
<dbReference type="GO" id="GO:0048468">
    <property type="term" value="P:cell development"/>
    <property type="evidence" value="ECO:0007669"/>
    <property type="project" value="UniProtKB-ARBA"/>
</dbReference>
<feature type="region of interest" description="Disordered" evidence="7">
    <location>
        <begin position="1300"/>
        <end position="1326"/>
    </location>
</feature>
<evidence type="ECO:0000256" key="8">
    <source>
        <dbReference type="SAM" id="Phobius"/>
    </source>
</evidence>
<organism evidence="12">
    <name type="scientific">Schistosoma curassoni</name>
    <dbReference type="NCBI Taxonomy" id="6186"/>
    <lineage>
        <taxon>Eukaryota</taxon>
        <taxon>Metazoa</taxon>
        <taxon>Spiralia</taxon>
        <taxon>Lophotrochozoa</taxon>
        <taxon>Platyhelminthes</taxon>
        <taxon>Trematoda</taxon>
        <taxon>Digenea</taxon>
        <taxon>Strigeidida</taxon>
        <taxon>Schistosomatoidea</taxon>
        <taxon>Schistosomatidae</taxon>
        <taxon>Schistosoma</taxon>
    </lineage>
</organism>
<dbReference type="InterPro" id="IPR039350">
    <property type="entry name" value="Prospero_homeodomain"/>
</dbReference>
<dbReference type="InterPro" id="IPR037131">
    <property type="entry name" value="Homeo_prospero_dom_sf"/>
</dbReference>
<evidence type="ECO:0000256" key="2">
    <source>
        <dbReference type="ARBA" id="ARBA00023015"/>
    </source>
</evidence>
<evidence type="ECO:0000313" key="12">
    <source>
        <dbReference type="WBParaSite" id="SCUD_0001085601-mRNA-1"/>
    </source>
</evidence>
<proteinExistence type="predicted"/>
<evidence type="ECO:0000313" key="11">
    <source>
        <dbReference type="Proteomes" id="UP000279833"/>
    </source>
</evidence>
<evidence type="ECO:0000256" key="7">
    <source>
        <dbReference type="SAM" id="MobiDB-lite"/>
    </source>
</evidence>
<keyword evidence="3" id="KW-0238">DNA-binding</keyword>
<name>A0A183K779_9TREM</name>
<dbReference type="GO" id="GO:0005634">
    <property type="term" value="C:nucleus"/>
    <property type="evidence" value="ECO:0007669"/>
    <property type="project" value="UniProtKB-SubCell"/>
</dbReference>
<feature type="compositionally biased region" description="Polar residues" evidence="7">
    <location>
        <begin position="1300"/>
        <end position="1311"/>
    </location>
</feature>
<keyword evidence="4" id="KW-0371">Homeobox</keyword>
<dbReference type="WBParaSite" id="SCUD_0001085601-mRNA-1">
    <property type="protein sequence ID" value="SCUD_0001085601-mRNA-1"/>
    <property type="gene ID" value="SCUD_0001085601"/>
</dbReference>
<dbReference type="Proteomes" id="UP000279833">
    <property type="component" value="Unassembled WGS sequence"/>
</dbReference>
<dbReference type="InterPro" id="IPR009057">
    <property type="entry name" value="Homeodomain-like_sf"/>
</dbReference>
<dbReference type="GO" id="GO:0007399">
    <property type="term" value="P:nervous system development"/>
    <property type="evidence" value="ECO:0007669"/>
    <property type="project" value="UniProtKB-ARBA"/>
</dbReference>
<evidence type="ECO:0000259" key="9">
    <source>
        <dbReference type="PROSITE" id="PS51818"/>
    </source>
</evidence>
<dbReference type="InterPro" id="IPR023082">
    <property type="entry name" value="Homeo_prospero_dom"/>
</dbReference>
<dbReference type="SUPFAM" id="SSF46689">
    <property type="entry name" value="Homeodomain-like"/>
    <property type="match status" value="1"/>
</dbReference>
<keyword evidence="8" id="KW-1133">Transmembrane helix</keyword>
<evidence type="ECO:0000256" key="1">
    <source>
        <dbReference type="ARBA" id="ARBA00004123"/>
    </source>
</evidence>
<dbReference type="PANTHER" id="PTHR12198:SF0">
    <property type="entry name" value="HOMEOBOX PROTEIN PROSPERO"/>
    <property type="match status" value="1"/>
</dbReference>
<comment type="subcellular location">
    <subcellularLocation>
        <location evidence="1">Nucleus</location>
    </subcellularLocation>
</comment>
<dbReference type="GO" id="GO:0000981">
    <property type="term" value="F:DNA-binding transcription factor activity, RNA polymerase II-specific"/>
    <property type="evidence" value="ECO:0007669"/>
    <property type="project" value="TreeGrafter"/>
</dbReference>
<keyword evidence="8" id="KW-0812">Transmembrane</keyword>
<reference evidence="10 11" key="2">
    <citation type="submission" date="2018-11" db="EMBL/GenBank/DDBJ databases">
        <authorList>
            <consortium name="Pathogen Informatics"/>
        </authorList>
    </citation>
    <scope>NUCLEOTIDE SEQUENCE [LARGE SCALE GENOMIC DNA]</scope>
    <source>
        <strain evidence="10">Dakar</strain>
        <strain evidence="11">Dakar, Senegal</strain>
    </source>
</reference>
<evidence type="ECO:0000256" key="3">
    <source>
        <dbReference type="ARBA" id="ARBA00023125"/>
    </source>
</evidence>
<accession>A0A183K779</accession>
<feature type="transmembrane region" description="Helical" evidence="8">
    <location>
        <begin position="1403"/>
        <end position="1423"/>
    </location>
</feature>
<reference evidence="12" key="1">
    <citation type="submission" date="2016-06" db="UniProtKB">
        <authorList>
            <consortium name="WormBaseParasite"/>
        </authorList>
    </citation>
    <scope>IDENTIFICATION</scope>
</reference>
<evidence type="ECO:0000256" key="4">
    <source>
        <dbReference type="ARBA" id="ARBA00023155"/>
    </source>
</evidence>
<sequence length="1468" mass="166391">LNQTDQPSSDHQLTKYLNITCNDSKSIENHHNLSPQSTTESLDFTINESKNSPKSDIKCSNDKLKQDFSQIKLLSNSFNTIINDKENLNYYHQYNNNSMNKCFDVTDCYQSQETDHFSDSFNSSTSCTSTSHYIQIQEDGIDNIDREELEIRRKRRKQILPQQNFHFTPVITNNMDDLMEINDISNENDMTKFIDYELDDSVSYQPKIRKLSKCSSKNEVEHLESEELEVKEKEHTEENIENKDVVEMNSDVQMINADDDHILNQTDKLFNKSFSPTININSEYNKLISELSQYAVEAFRRSLTNKSTKVQKGLDNEMNRNNCSDDIDGGNTTTTAINNNNDNNNNTEERIIEQTLLKLEPHISELVGQSLRTSIETIKKEMLSNFKRINNHSSMNLLHNQSETNETNKTLEIRNQEKFPETFQHFNDPHKDDTNSNEEMKPNHSIEIVPMEKMDHLTNNLKQHLHNTTINTNKQMNNNNNILPSNNIMDQSIENDQISIINNHLPNIVTHSNDPIQEAYKTLLTNNILKLPINNHTFNSMNHMNPAYSTCNTDQNDSINHCIDTIDLNKQIIHSIHDEKEKSLQFPSFFTNLNDNNNQIYSRISSNDLSMINTNSPPSSSQSVDYINSNQSVDINSSENVTSSMLTNTTTSTSSSCDPVTAAAAAAALANVLGFPIPYSWSPKTLTDMQDAYGLLSNPYYHWPWKLLNSSYASKYSDQNTLLQSSSLVNNTMNIIKHLNKLNPVSTLNSCLKSKFPFNDENKQNNIMMFNDTTSLSTQAMSSDEQVEAIPLIVRHDRKINKSGSVVNSNSIMYTSCSSNLTTSTSVITAPITNESNSFHGPNISRRRRTKVTDTRLSHSRVSRYPNNAFSNCAMTNSVMHQNNRHYHNQPISQQQSLLQSTSDIIDFGQALNLVTSTSTSFGLSGNQLQTDDKESLLISQNLLPGINPAKYRNTVISTSTTTCSNINNTSDLKLDDFYSAKYRSENQIHSGGSNNSSPSPISLRLSGYSKEMTDNTSENPKGHCHKNVDISESDKNIDYQLNGVDEKLHCLNTLQEYKSIEKMFSKTLKSYPLSLKSNLLNNIGTLPAVMNTVSTSTSSTYSPSVFKDINTSLVVTSSTSLSISSTFPTSSTTASVSITSPCASVCSDINQRKFLSRFNQICLLNSRLPNSLPPIPPIFFNPTEDTINNNFNHISNNNTNNTNKFSTSNFYDYTSIQNDGQERQKQSLSHSFGARTNINYSQPHNISLSSSLPCESPSPYSLSSKSSIFSPSQSLTSVIGSIDYNSAITTAANNSIDHNNTNMTTVCSSQNKHHRPQQNLPNLNSKQHHNHISYINKLYDKLNASENLLNIKLDKSLLLNNNFSSESTSGITLSESYQNQLINYSHELRMVNLRCFYVIRKFIHSLVHFFFHIYFTTTLTPVHLRKAKLMFFYTRYPNSTLIKMYFPDVKFYKNNTAQLVKWFSNFR</sequence>
<dbReference type="EMBL" id="UZAK01034038">
    <property type="protein sequence ID" value="VDP41869.1"/>
    <property type="molecule type" value="Genomic_DNA"/>
</dbReference>
<feature type="domain" description="Prospero" evidence="9">
    <location>
        <begin position="1417"/>
        <end position="1468"/>
    </location>
</feature>
<evidence type="ECO:0000313" key="10">
    <source>
        <dbReference type="EMBL" id="VDP41869.1"/>
    </source>
</evidence>
<keyword evidence="5" id="KW-0804">Transcription</keyword>
<evidence type="ECO:0000256" key="5">
    <source>
        <dbReference type="ARBA" id="ARBA00023163"/>
    </source>
</evidence>
<keyword evidence="8" id="KW-0472">Membrane</keyword>
<keyword evidence="11" id="KW-1185">Reference proteome</keyword>
<feature type="region of interest" description="Disordered" evidence="7">
    <location>
        <begin position="315"/>
        <end position="346"/>
    </location>
</feature>
<feature type="compositionally biased region" description="Low complexity" evidence="7">
    <location>
        <begin position="329"/>
        <end position="346"/>
    </location>
</feature>
<dbReference type="Pfam" id="PF05044">
    <property type="entry name" value="HPD"/>
    <property type="match status" value="1"/>
</dbReference>
<keyword evidence="2" id="KW-0805">Transcription regulation</keyword>
<dbReference type="Gene3D" id="1.10.10.500">
    <property type="entry name" value="Homeo-prospero domain"/>
    <property type="match status" value="1"/>
</dbReference>
<protein>
    <submittedName>
        <fullName evidence="12">Prospero domain-containing protein</fullName>
    </submittedName>
</protein>
<keyword evidence="6" id="KW-0539">Nucleus</keyword>
<dbReference type="GO" id="GO:0000978">
    <property type="term" value="F:RNA polymerase II cis-regulatory region sequence-specific DNA binding"/>
    <property type="evidence" value="ECO:0007669"/>
    <property type="project" value="TreeGrafter"/>
</dbReference>
<dbReference type="PROSITE" id="PS51818">
    <property type="entry name" value="HOMEO_PROSPERO"/>
    <property type="match status" value="1"/>
</dbReference>
<evidence type="ECO:0000256" key="6">
    <source>
        <dbReference type="ARBA" id="ARBA00023242"/>
    </source>
</evidence>